<accession>A0A5S6Q8L1</accession>
<dbReference type="Proteomes" id="UP000046395">
    <property type="component" value="Unassembled WGS sequence"/>
</dbReference>
<sequence>MPGFTTSIEQVANLSVQREGHRFCGRSSVRAKGCPFGPLVAPEQRDSSPISKPPKWGSLEGAERPRFVRGRKLPERAVVARRLATPEGATAKQGGSPRRAPDEPVPRGCPPNQQRWSELVRPFRPRSNEKKRLASVTSAPDQERTPWPSAVARTKDHQWSDCQEFAGPFEGTRAPALPWIDQRFSFASHLQRRIMLANRTVPPQRLANGFNAPCSSFARSIAYLNTQISTVGTLSGTDLRPYDRRAPTFGRSKLSTAGRLLRQGKWRDGWARCDNKPTISKRINVRNSAVGAGSFSRPNGAPTINERYGEKGKNSSKGQRASKKLSAVQISLHGFDWSLDLALCPFRPGDSTLIDKPKSAKRFLTGCRLKLFHWSIQLTNQIAPTCSLPWQFGRLLPYLLLSTRMMRREHYSSKRPNSAVGCTARTDRRAELTCSSSARRHRRRRRCHPFVVLIAEAR</sequence>
<dbReference type="WBParaSite" id="TMUE_1000003528.1">
    <property type="protein sequence ID" value="TMUE_1000003528.1"/>
    <property type="gene ID" value="WBGene00298743"/>
</dbReference>
<organism evidence="2 3">
    <name type="scientific">Trichuris muris</name>
    <name type="common">Mouse whipworm</name>
    <dbReference type="NCBI Taxonomy" id="70415"/>
    <lineage>
        <taxon>Eukaryota</taxon>
        <taxon>Metazoa</taxon>
        <taxon>Ecdysozoa</taxon>
        <taxon>Nematoda</taxon>
        <taxon>Enoplea</taxon>
        <taxon>Dorylaimia</taxon>
        <taxon>Trichinellida</taxon>
        <taxon>Trichuridae</taxon>
        <taxon>Trichuris</taxon>
    </lineage>
</organism>
<dbReference type="AlphaFoldDB" id="A0A5S6Q8L1"/>
<keyword evidence="2" id="KW-1185">Reference proteome</keyword>
<proteinExistence type="predicted"/>
<feature type="region of interest" description="Disordered" evidence="1">
    <location>
        <begin position="34"/>
        <end position="154"/>
    </location>
</feature>
<protein>
    <submittedName>
        <fullName evidence="3">Uncharacterized protein</fullName>
    </submittedName>
</protein>
<feature type="region of interest" description="Disordered" evidence="1">
    <location>
        <begin position="294"/>
        <end position="322"/>
    </location>
</feature>
<name>A0A5S6Q8L1_TRIMR</name>
<evidence type="ECO:0000256" key="1">
    <source>
        <dbReference type="SAM" id="MobiDB-lite"/>
    </source>
</evidence>
<reference evidence="3" key="1">
    <citation type="submission" date="2019-12" db="UniProtKB">
        <authorList>
            <consortium name="WormBaseParasite"/>
        </authorList>
    </citation>
    <scope>IDENTIFICATION</scope>
</reference>
<evidence type="ECO:0000313" key="2">
    <source>
        <dbReference type="Proteomes" id="UP000046395"/>
    </source>
</evidence>
<evidence type="ECO:0000313" key="3">
    <source>
        <dbReference type="WBParaSite" id="TMUE_1000003528.1"/>
    </source>
</evidence>